<feature type="compositionally biased region" description="Low complexity" evidence="1">
    <location>
        <begin position="309"/>
        <end position="335"/>
    </location>
</feature>
<feature type="compositionally biased region" description="Polar residues" evidence="1">
    <location>
        <begin position="336"/>
        <end position="349"/>
    </location>
</feature>
<name>A0A1X7R3Y0_9SACH</name>
<dbReference type="Proteomes" id="UP000196158">
    <property type="component" value="Unassembled WGS sequence"/>
</dbReference>
<protein>
    <submittedName>
        <fullName evidence="2">Similar to Saccharomyces cerevisiae YDL005C MED2 Subunit of the RNA polymerase II mediator complex</fullName>
    </submittedName>
</protein>
<reference evidence="2 3" key="1">
    <citation type="submission" date="2017-04" db="EMBL/GenBank/DDBJ databases">
        <authorList>
            <person name="Afonso C.L."/>
            <person name="Miller P.J."/>
            <person name="Scott M.A."/>
            <person name="Spackman E."/>
            <person name="Goraichik I."/>
            <person name="Dimitrov K.M."/>
            <person name="Suarez D.L."/>
            <person name="Swayne D.E."/>
        </authorList>
    </citation>
    <scope>NUCLEOTIDE SEQUENCE [LARGE SCALE GENOMIC DNA]</scope>
</reference>
<dbReference type="InterPro" id="IPR021017">
    <property type="entry name" value="Mediator_Med2_fun"/>
</dbReference>
<evidence type="ECO:0000256" key="1">
    <source>
        <dbReference type="SAM" id="MobiDB-lite"/>
    </source>
</evidence>
<dbReference type="STRING" id="1789683.A0A1X7R3Y0"/>
<gene>
    <name evidence="2" type="ORF">KASA_0N02310G</name>
</gene>
<sequence>MVAKNSVTIENVNSPTTQLHKNKLTQCFDDMMRMSSEMLVQEQLKTIQLDNGITNGFSATHQKNLKEKFHVFHGILDDLDITLDKCATYVETLNKIGIEKEELRKKEEELEAERQKKLEEEKEQQRIAKEELMKKEKEEQEQKEKEKQEKEKREKEKREAQQKENNVTGNALDLMDDMRLSFNDDVGVNVDGTQNDLLGSFNSGDKGSNNTPGILAASAGVNDISDPLQSLTSAGETDDKNNSSNKSNNNKGSNNNANNANDTGANSVFNDLDAMDMSLFTDLDNTNFDPLSETLNGTNDLTGKDTAMNDNNNNSNNNDTNNNNSNNNNGSTNNNQISTDNGATATTGAINVDNENNGNVMVNNNNDSLNMMEPLQDMGDDYLTLNDFNDLNIDWNAGGDSGDLDLNDFNI</sequence>
<dbReference type="EMBL" id="FXLY01000005">
    <property type="protein sequence ID" value="SMN20281.1"/>
    <property type="molecule type" value="Genomic_DNA"/>
</dbReference>
<proteinExistence type="predicted"/>
<dbReference type="Pfam" id="PF11214">
    <property type="entry name" value="Med2"/>
    <property type="match status" value="1"/>
</dbReference>
<evidence type="ECO:0000313" key="2">
    <source>
        <dbReference type="EMBL" id="SMN20281.1"/>
    </source>
</evidence>
<evidence type="ECO:0000313" key="3">
    <source>
        <dbReference type="Proteomes" id="UP000196158"/>
    </source>
</evidence>
<feature type="region of interest" description="Disordered" evidence="1">
    <location>
        <begin position="226"/>
        <end position="265"/>
    </location>
</feature>
<organism evidence="2 3">
    <name type="scientific">Maudiozyma saulgeensis</name>
    <dbReference type="NCBI Taxonomy" id="1789683"/>
    <lineage>
        <taxon>Eukaryota</taxon>
        <taxon>Fungi</taxon>
        <taxon>Dikarya</taxon>
        <taxon>Ascomycota</taxon>
        <taxon>Saccharomycotina</taxon>
        <taxon>Saccharomycetes</taxon>
        <taxon>Saccharomycetales</taxon>
        <taxon>Saccharomycetaceae</taxon>
        <taxon>Maudiozyma</taxon>
    </lineage>
</organism>
<feature type="region of interest" description="Disordered" evidence="1">
    <location>
        <begin position="131"/>
        <end position="172"/>
    </location>
</feature>
<accession>A0A1X7R3Y0</accession>
<dbReference type="AlphaFoldDB" id="A0A1X7R3Y0"/>
<keyword evidence="3" id="KW-1185">Reference proteome</keyword>
<feature type="compositionally biased region" description="Basic and acidic residues" evidence="1">
    <location>
        <begin position="131"/>
        <end position="162"/>
    </location>
</feature>
<feature type="compositionally biased region" description="Low complexity" evidence="1">
    <location>
        <begin position="242"/>
        <end position="265"/>
    </location>
</feature>
<dbReference type="OrthoDB" id="4069381at2759"/>
<feature type="region of interest" description="Disordered" evidence="1">
    <location>
        <begin position="294"/>
        <end position="359"/>
    </location>
</feature>